<protein>
    <submittedName>
        <fullName evidence="4">Uncharacterized protein</fullName>
    </submittedName>
</protein>
<dbReference type="GeneID" id="140035364"/>
<evidence type="ECO:0000313" key="3">
    <source>
        <dbReference type="Proteomes" id="UP001652660"/>
    </source>
</evidence>
<dbReference type="InterPro" id="IPR004252">
    <property type="entry name" value="Probable_transposase_24"/>
</dbReference>
<evidence type="ECO:0000313" key="4">
    <source>
        <dbReference type="RefSeq" id="XP_071932158.1"/>
    </source>
</evidence>
<feature type="region of interest" description="Disordered" evidence="2">
    <location>
        <begin position="224"/>
        <end position="247"/>
    </location>
</feature>
<dbReference type="Proteomes" id="UP001652660">
    <property type="component" value="Chromosome 2c"/>
</dbReference>
<dbReference type="RefSeq" id="XP_071932158.1">
    <property type="nucleotide sequence ID" value="XM_072076057.1"/>
</dbReference>
<feature type="coiled-coil region" evidence="1">
    <location>
        <begin position="252"/>
        <end position="286"/>
    </location>
</feature>
<gene>
    <name evidence="4" type="primary">LOC140035364</name>
</gene>
<dbReference type="Pfam" id="PF03004">
    <property type="entry name" value="Transposase_24"/>
    <property type="match status" value="1"/>
</dbReference>
<organism evidence="3 4">
    <name type="scientific">Coffea arabica</name>
    <name type="common">Arabian coffee</name>
    <dbReference type="NCBI Taxonomy" id="13443"/>
    <lineage>
        <taxon>Eukaryota</taxon>
        <taxon>Viridiplantae</taxon>
        <taxon>Streptophyta</taxon>
        <taxon>Embryophyta</taxon>
        <taxon>Tracheophyta</taxon>
        <taxon>Spermatophyta</taxon>
        <taxon>Magnoliopsida</taxon>
        <taxon>eudicotyledons</taxon>
        <taxon>Gunneridae</taxon>
        <taxon>Pentapetalae</taxon>
        <taxon>asterids</taxon>
        <taxon>lamiids</taxon>
        <taxon>Gentianales</taxon>
        <taxon>Rubiaceae</taxon>
        <taxon>Ixoroideae</taxon>
        <taxon>Gardenieae complex</taxon>
        <taxon>Bertiereae - Coffeeae clade</taxon>
        <taxon>Coffeeae</taxon>
        <taxon>Coffea</taxon>
    </lineage>
</organism>
<keyword evidence="3" id="KW-1185">Reference proteome</keyword>
<proteinExistence type="predicted"/>
<sequence length="297" mass="34620">MRMHLLVNRVHALQESSVLSLGKMHQYEYRIGQPWTSQPRRIFMNVQWTHLIWTGQSRMFKMLLRINLDDCMEILGTNVINTTKSMGGGANGRANPPVHFLERRDDWVWICDNIFDNEDWKTRSRTNALNRANLEYVHKLGSKSFLQKRHEMTNPETNEKPSLIDLFDIAYRNRKGWSSHLAEERHQEMINLKNQLISENEPPKSEVEIIEQVCQKKSGYICGKPRGVRPPSRRQYSRGTNGSNDRQMESIVAEQKSQLEAAHSKIEEQQAQLQHLQESIDWLMAEVKNRTVANANS</sequence>
<name>A0ABM4WK45_COFAR</name>
<evidence type="ECO:0000256" key="2">
    <source>
        <dbReference type="SAM" id="MobiDB-lite"/>
    </source>
</evidence>
<keyword evidence="1" id="KW-0175">Coiled coil</keyword>
<accession>A0ABM4WK45</accession>
<evidence type="ECO:0000256" key="1">
    <source>
        <dbReference type="SAM" id="Coils"/>
    </source>
</evidence>
<reference evidence="4" key="1">
    <citation type="submission" date="2025-08" db="UniProtKB">
        <authorList>
            <consortium name="RefSeq"/>
        </authorList>
    </citation>
    <scope>IDENTIFICATION</scope>
    <source>
        <tissue evidence="4">Leaves</tissue>
    </source>
</reference>